<keyword evidence="2" id="KW-0564">Palmitate</keyword>
<dbReference type="Gene3D" id="1.20.1600.10">
    <property type="entry name" value="Outer membrane efflux proteins (OEP)"/>
    <property type="match status" value="1"/>
</dbReference>
<keyword evidence="2" id="KW-0812">Transmembrane</keyword>
<dbReference type="RefSeq" id="WP_022635991.1">
    <property type="nucleotide sequence ID" value="NZ_ASJR01000003.1"/>
</dbReference>
<dbReference type="InterPro" id="IPR010131">
    <property type="entry name" value="MdtP/NodT-like"/>
</dbReference>
<evidence type="ECO:0000256" key="2">
    <source>
        <dbReference type="RuleBase" id="RU362097"/>
    </source>
</evidence>
<feature type="coiled-coil region" evidence="3">
    <location>
        <begin position="346"/>
        <end position="373"/>
    </location>
</feature>
<dbReference type="eggNOG" id="COG1538">
    <property type="taxonomic scope" value="Bacteria"/>
</dbReference>
<comment type="subcellular location">
    <subcellularLocation>
        <location evidence="2">Cell membrane</location>
        <topology evidence="2">Lipid-anchor</topology>
    </subcellularLocation>
</comment>
<dbReference type="NCBIfam" id="TIGR01845">
    <property type="entry name" value="outer_NodT"/>
    <property type="match status" value="1"/>
</dbReference>
<dbReference type="Pfam" id="PF02321">
    <property type="entry name" value="OEP"/>
    <property type="match status" value="2"/>
</dbReference>
<keyword evidence="2" id="KW-1134">Transmembrane beta strand</keyword>
<dbReference type="STRING" id="1313304.CALK_0453"/>
<evidence type="ECO:0000313" key="5">
    <source>
        <dbReference type="Proteomes" id="UP000017148"/>
    </source>
</evidence>
<dbReference type="InterPro" id="IPR003423">
    <property type="entry name" value="OMP_efflux"/>
</dbReference>
<dbReference type="AlphaFoldDB" id="U7DBL1"/>
<dbReference type="OrthoDB" id="9783163at2"/>
<keyword evidence="5" id="KW-1185">Reference proteome</keyword>
<keyword evidence="2 4" id="KW-0449">Lipoprotein</keyword>
<protein>
    <submittedName>
        <fullName evidence="4">RND efflux system outer membrane lipoprotein</fullName>
    </submittedName>
</protein>
<evidence type="ECO:0000256" key="3">
    <source>
        <dbReference type="SAM" id="Coils"/>
    </source>
</evidence>
<keyword evidence="2" id="KW-0472">Membrane</keyword>
<name>U7DBL1_9BACT</name>
<dbReference type="EMBL" id="ASJR01000003">
    <property type="protein sequence ID" value="ERP38963.1"/>
    <property type="molecule type" value="Genomic_DNA"/>
</dbReference>
<dbReference type="GO" id="GO:0015562">
    <property type="term" value="F:efflux transmembrane transporter activity"/>
    <property type="evidence" value="ECO:0007669"/>
    <property type="project" value="InterPro"/>
</dbReference>
<comment type="caution">
    <text evidence="4">The sequence shown here is derived from an EMBL/GenBank/DDBJ whole genome shotgun (WGS) entry which is preliminary data.</text>
</comment>
<accession>U7DBL1</accession>
<dbReference type="GO" id="GO:0005886">
    <property type="term" value="C:plasma membrane"/>
    <property type="evidence" value="ECO:0007669"/>
    <property type="project" value="UniProtKB-SubCell"/>
</dbReference>
<evidence type="ECO:0000313" key="4">
    <source>
        <dbReference type="EMBL" id="ERP38963.1"/>
    </source>
</evidence>
<proteinExistence type="inferred from homology"/>
<dbReference type="PATRIC" id="fig|1313304.3.peg.433"/>
<evidence type="ECO:0000256" key="1">
    <source>
        <dbReference type="ARBA" id="ARBA00007613"/>
    </source>
</evidence>
<dbReference type="PANTHER" id="PTHR30203">
    <property type="entry name" value="OUTER MEMBRANE CATION EFFLUX PROTEIN"/>
    <property type="match status" value="1"/>
</dbReference>
<sequence length="427" mass="48056">MLPVDDLFEEPWWYAFEDEALRDLIDTVLAQNLNIEIAHKNMEILGQRLRGVESNLFPRIEAQTGYRRGKQPEPTFSPTEGVQTELDDFENISLGVELSYLLDVSGRVRLGRQAFRENIAAREAEVRSLYSGIIMQTIIQWYSYGAALEQLAIARDQYAYAQEQKILQKRRYMAGLGDRLSFEQARSAYYGAGQTVTDLTQDRDLAAMNLALLSGDYPRSDREKPSRSFTAVELPPVPAVVPSDLLRRRPDIIAAEHELEQARLEVGVARADLFPTVTLSASYSQATDEWGDLFSLADFTRSLGGQVVQTLFSGGEIRSSISEQKLSYAASILEYRQVALDAFGEVEENLARLHTAEENATRLAEQVSSLTEIYGETALRYMRGVIPYDGYVESRNAAVELEMAEVGMTLQRIILRLELMHSMGGLW</sequence>
<reference evidence="4 5" key="1">
    <citation type="journal article" date="2013" name="Environ. Microbiol.">
        <title>Genome analysis of Chitinivibrio alkaliphilus gen. nov., sp. nov., a novel extremely haloalkaliphilic anaerobic chitinolytic bacterium from the candidate phylum Termite Group 3.</title>
        <authorList>
            <person name="Sorokin D.Y."/>
            <person name="Gumerov V.M."/>
            <person name="Rakitin A.L."/>
            <person name="Beletsky A.V."/>
            <person name="Damste J.S."/>
            <person name="Muyzer G."/>
            <person name="Mardanov A.V."/>
            <person name="Ravin N.V."/>
        </authorList>
    </citation>
    <scope>NUCLEOTIDE SEQUENCE [LARGE SCALE GENOMIC DNA]</scope>
    <source>
        <strain evidence="4 5">ACht1</strain>
    </source>
</reference>
<organism evidence="4 5">
    <name type="scientific">Chitinivibrio alkaliphilus ACht1</name>
    <dbReference type="NCBI Taxonomy" id="1313304"/>
    <lineage>
        <taxon>Bacteria</taxon>
        <taxon>Pseudomonadati</taxon>
        <taxon>Fibrobacterota</taxon>
        <taxon>Chitinivibrionia</taxon>
        <taxon>Chitinivibrionales</taxon>
        <taxon>Chitinivibrionaceae</taxon>
        <taxon>Chitinivibrio</taxon>
    </lineage>
</organism>
<keyword evidence="3" id="KW-0175">Coiled coil</keyword>
<dbReference type="Proteomes" id="UP000017148">
    <property type="component" value="Unassembled WGS sequence"/>
</dbReference>
<comment type="similarity">
    <text evidence="1 2">Belongs to the outer membrane factor (OMF) (TC 1.B.17) family.</text>
</comment>
<dbReference type="SUPFAM" id="SSF56954">
    <property type="entry name" value="Outer membrane efflux proteins (OEP)"/>
    <property type="match status" value="1"/>
</dbReference>
<gene>
    <name evidence="4" type="ORF">CALK_0453</name>
</gene>
<dbReference type="Gene3D" id="2.20.200.10">
    <property type="entry name" value="Outer membrane efflux proteins (OEP)"/>
    <property type="match status" value="1"/>
</dbReference>